<comment type="caution">
    <text evidence="1">The sequence shown here is derived from an EMBL/GenBank/DDBJ whole genome shotgun (WGS) entry which is preliminary data.</text>
</comment>
<dbReference type="EMBL" id="JARJLG010000115">
    <property type="protein sequence ID" value="KAJ7742957.1"/>
    <property type="molecule type" value="Genomic_DNA"/>
</dbReference>
<dbReference type="AlphaFoldDB" id="A0AAD7IH21"/>
<organism evidence="1 2">
    <name type="scientific">Mycena maculata</name>
    <dbReference type="NCBI Taxonomy" id="230809"/>
    <lineage>
        <taxon>Eukaryota</taxon>
        <taxon>Fungi</taxon>
        <taxon>Dikarya</taxon>
        <taxon>Basidiomycota</taxon>
        <taxon>Agaricomycotina</taxon>
        <taxon>Agaricomycetes</taxon>
        <taxon>Agaricomycetidae</taxon>
        <taxon>Agaricales</taxon>
        <taxon>Marasmiineae</taxon>
        <taxon>Mycenaceae</taxon>
        <taxon>Mycena</taxon>
    </lineage>
</organism>
<name>A0AAD7IH21_9AGAR</name>
<dbReference type="Proteomes" id="UP001215280">
    <property type="component" value="Unassembled WGS sequence"/>
</dbReference>
<evidence type="ECO:0000313" key="1">
    <source>
        <dbReference type="EMBL" id="KAJ7742957.1"/>
    </source>
</evidence>
<proteinExistence type="predicted"/>
<reference evidence="1" key="1">
    <citation type="submission" date="2023-03" db="EMBL/GenBank/DDBJ databases">
        <title>Massive genome expansion in bonnet fungi (Mycena s.s.) driven by repeated elements and novel gene families across ecological guilds.</title>
        <authorList>
            <consortium name="Lawrence Berkeley National Laboratory"/>
            <person name="Harder C.B."/>
            <person name="Miyauchi S."/>
            <person name="Viragh M."/>
            <person name="Kuo A."/>
            <person name="Thoen E."/>
            <person name="Andreopoulos B."/>
            <person name="Lu D."/>
            <person name="Skrede I."/>
            <person name="Drula E."/>
            <person name="Henrissat B."/>
            <person name="Morin E."/>
            <person name="Kohler A."/>
            <person name="Barry K."/>
            <person name="LaButti K."/>
            <person name="Morin E."/>
            <person name="Salamov A."/>
            <person name="Lipzen A."/>
            <person name="Mereny Z."/>
            <person name="Hegedus B."/>
            <person name="Baldrian P."/>
            <person name="Stursova M."/>
            <person name="Weitz H."/>
            <person name="Taylor A."/>
            <person name="Grigoriev I.V."/>
            <person name="Nagy L.G."/>
            <person name="Martin F."/>
            <person name="Kauserud H."/>
        </authorList>
    </citation>
    <scope>NUCLEOTIDE SEQUENCE</scope>
    <source>
        <strain evidence="1">CBHHK188m</strain>
    </source>
</reference>
<gene>
    <name evidence="1" type="ORF">DFH07DRAFT_777581</name>
</gene>
<evidence type="ECO:0000313" key="2">
    <source>
        <dbReference type="Proteomes" id="UP001215280"/>
    </source>
</evidence>
<accession>A0AAD7IH21</accession>
<sequence length="320" mass="36296">MSSTDIDELDSDSDIMPVGQMIQSVSDHPAAARKFLVTNPTIIAKQLLKDKEKKKCKQCMEDNQDTTSTKKHKACKTKPANVDSDNNDDKNVHFKVYVTILKPPLPTSNRKPVRKPVGGKDDDFVQRSPFKLNTKDSYLYFLSKLAEALPYRIDNIHQSKMKWKPQKPTNSKLLPVGGEDGYEAIQDAMREKTKERVIFINMPAPAVPMDEPNVLTGIQAWDTGVEQKPAPTFDYSELEHEESLSLFQQQKTTFNDAIKAEKEKLEDEYPIGNCPLFPHLRVLVSITTQKQTTILILPQRGWECGRAGWCTIHSFPLNTH</sequence>
<keyword evidence="2" id="KW-1185">Reference proteome</keyword>
<protein>
    <submittedName>
        <fullName evidence="1">Uncharacterized protein</fullName>
    </submittedName>
</protein>